<evidence type="ECO:0000313" key="3">
    <source>
        <dbReference type="Proteomes" id="UP000019132"/>
    </source>
</evidence>
<evidence type="ECO:0000313" key="2">
    <source>
        <dbReference type="EnsemblProtists" id="PYU1_T004584"/>
    </source>
</evidence>
<dbReference type="Proteomes" id="UP000019132">
    <property type="component" value="Unassembled WGS sequence"/>
</dbReference>
<dbReference type="EMBL" id="GL376631">
    <property type="status" value="NOT_ANNOTATED_CDS"/>
    <property type="molecule type" value="Genomic_DNA"/>
</dbReference>
<dbReference type="VEuPathDB" id="FungiDB:PYU1_G004573"/>
<proteinExistence type="predicted"/>
<feature type="compositionally biased region" description="Basic and acidic residues" evidence="1">
    <location>
        <begin position="239"/>
        <end position="248"/>
    </location>
</feature>
<keyword evidence="3" id="KW-1185">Reference proteome</keyword>
<feature type="compositionally biased region" description="Acidic residues" evidence="1">
    <location>
        <begin position="1120"/>
        <end position="1130"/>
    </location>
</feature>
<dbReference type="eggNOG" id="ENOG502RTVU">
    <property type="taxonomic scope" value="Eukaryota"/>
</dbReference>
<accession>K3WHZ2</accession>
<feature type="compositionally biased region" description="Basic and acidic residues" evidence="1">
    <location>
        <begin position="173"/>
        <end position="184"/>
    </location>
</feature>
<dbReference type="HOGENOM" id="CLU_008939_0_0_1"/>
<organism evidence="2 3">
    <name type="scientific">Globisporangium ultimum (strain ATCC 200006 / CBS 805.95 / DAOM BR144)</name>
    <name type="common">Pythium ultimum</name>
    <dbReference type="NCBI Taxonomy" id="431595"/>
    <lineage>
        <taxon>Eukaryota</taxon>
        <taxon>Sar</taxon>
        <taxon>Stramenopiles</taxon>
        <taxon>Oomycota</taxon>
        <taxon>Peronosporomycetes</taxon>
        <taxon>Pythiales</taxon>
        <taxon>Pythiaceae</taxon>
        <taxon>Globisporangium</taxon>
    </lineage>
</organism>
<dbReference type="EnsemblProtists" id="PYU1_T004584">
    <property type="protein sequence ID" value="PYU1_T004584"/>
    <property type="gene ID" value="PYU1_G004573"/>
</dbReference>
<reference evidence="3" key="2">
    <citation type="submission" date="2010-04" db="EMBL/GenBank/DDBJ databases">
        <authorList>
            <person name="Buell R."/>
            <person name="Hamilton J."/>
            <person name="Hostetler J."/>
        </authorList>
    </citation>
    <scope>NUCLEOTIDE SEQUENCE [LARGE SCALE GENOMIC DNA]</scope>
    <source>
        <strain evidence="3">DAOM:BR144</strain>
    </source>
</reference>
<feature type="region of interest" description="Disordered" evidence="1">
    <location>
        <begin position="173"/>
        <end position="261"/>
    </location>
</feature>
<name>K3WHZ2_GLOUD</name>
<feature type="region of interest" description="Disordered" evidence="1">
    <location>
        <begin position="273"/>
        <end position="328"/>
    </location>
</feature>
<feature type="compositionally biased region" description="Basic and acidic residues" evidence="1">
    <location>
        <begin position="214"/>
        <end position="231"/>
    </location>
</feature>
<feature type="compositionally biased region" description="Polar residues" evidence="1">
    <location>
        <begin position="273"/>
        <end position="315"/>
    </location>
</feature>
<feature type="region of interest" description="Disordered" evidence="1">
    <location>
        <begin position="1105"/>
        <end position="1137"/>
    </location>
</feature>
<feature type="compositionally biased region" description="Low complexity" evidence="1">
    <location>
        <begin position="859"/>
        <end position="876"/>
    </location>
</feature>
<evidence type="ECO:0000256" key="1">
    <source>
        <dbReference type="SAM" id="MobiDB-lite"/>
    </source>
</evidence>
<feature type="compositionally biased region" description="Low complexity" evidence="1">
    <location>
        <begin position="1105"/>
        <end position="1117"/>
    </location>
</feature>
<dbReference type="AlphaFoldDB" id="K3WHZ2"/>
<dbReference type="InterPro" id="IPR012337">
    <property type="entry name" value="RNaseH-like_sf"/>
</dbReference>
<reference evidence="3" key="1">
    <citation type="journal article" date="2010" name="Genome Biol.">
        <title>Genome sequence of the necrotrophic plant pathogen Pythium ultimum reveals original pathogenicity mechanisms and effector repertoire.</title>
        <authorList>
            <person name="Levesque C.A."/>
            <person name="Brouwer H."/>
            <person name="Cano L."/>
            <person name="Hamilton J.P."/>
            <person name="Holt C."/>
            <person name="Huitema E."/>
            <person name="Raffaele S."/>
            <person name="Robideau G.P."/>
            <person name="Thines M."/>
            <person name="Win J."/>
            <person name="Zerillo M.M."/>
            <person name="Beakes G.W."/>
            <person name="Boore J.L."/>
            <person name="Busam D."/>
            <person name="Dumas B."/>
            <person name="Ferriera S."/>
            <person name="Fuerstenberg S.I."/>
            <person name="Gachon C.M."/>
            <person name="Gaulin E."/>
            <person name="Govers F."/>
            <person name="Grenville-Briggs L."/>
            <person name="Horner N."/>
            <person name="Hostetler J."/>
            <person name="Jiang R.H."/>
            <person name="Johnson J."/>
            <person name="Krajaejun T."/>
            <person name="Lin H."/>
            <person name="Meijer H.J."/>
            <person name="Moore B."/>
            <person name="Morris P."/>
            <person name="Phuntmart V."/>
            <person name="Puiu D."/>
            <person name="Shetty J."/>
            <person name="Stajich J.E."/>
            <person name="Tripathy S."/>
            <person name="Wawra S."/>
            <person name="van West P."/>
            <person name="Whitty B.R."/>
            <person name="Coutinho P.M."/>
            <person name="Henrissat B."/>
            <person name="Martin F."/>
            <person name="Thomas P.D."/>
            <person name="Tyler B.M."/>
            <person name="De Vries R.P."/>
            <person name="Kamoun S."/>
            <person name="Yandell M."/>
            <person name="Tisserat N."/>
            <person name="Buell C.R."/>
        </authorList>
    </citation>
    <scope>NUCLEOTIDE SEQUENCE</scope>
    <source>
        <strain evidence="3">DAOM:BR144</strain>
    </source>
</reference>
<feature type="compositionally biased region" description="Basic and acidic residues" evidence="1">
    <location>
        <begin position="45"/>
        <end position="62"/>
    </location>
</feature>
<dbReference type="SUPFAM" id="SSF53098">
    <property type="entry name" value="Ribonuclease H-like"/>
    <property type="match status" value="1"/>
</dbReference>
<feature type="region of interest" description="Disordered" evidence="1">
    <location>
        <begin position="853"/>
        <end position="876"/>
    </location>
</feature>
<protein>
    <recommendedName>
        <fullName evidence="4">BED-type domain-containing protein</fullName>
    </recommendedName>
</protein>
<sequence>MDASSSESAELGVGVAASGTDAAPHMVAASSSVVPDAGAGAAHVGESHAESLEDEHEHHEHDEHDDDDDVHGDTASVAANAIDGKKTGRPVHPLWAHFHRGEKRNRYHYHAFCIYCVARYGAEHVAPTRGVSSDMLRHVEKCTNCPRKVVESIKDVCGRRDAVRFDRYLKKKSDSGEGDLRQELDDGVVNGGEHASGEVQHHHQIQQQHQGHGQMHETTDVTQSEHFDPQSHHLQHYQPPDHHHDKEQQQLMVESSTGAETADTRLQHQHTNNIGIQSAQTSNADRSSSNSTMPHVSMSGTNSSHSSALPRSSTVGGSGNHSSHARHLGKHSLRTAFDTGESAVRHHHVSLNARLQSEQQSNAIHGDAMHTTKRHRTSAAAAAASSSRNSNFNRVAAMEWKTEILQATVAAGLPFHAFENADFQELLQYIVPNIRDHTIPEMLTSIKDPHFLADAASRLAQIQLDRVKQGMHNSTIKGGLTLSINCWSTLDLQQLVAFTLVNSNGESACVCVLDMGTTQSQAQTQDAPYTYSATQLAIEIEKVLVKLDSLRICVMGIVADSTVALNAARCVCYGMEKRQSLLVVPCFARQLSLLAGSLLTHARFHDAVGQMIEIASYFSNASLASVLKVVSGDDCARIPLPNRENWFSFLECITAMLKYCDVVTAICSSHSTAAANNSSDRELPGAVGVHIPHRLNKLVFADEGKLWKTLQELHTLLLPLKETYLLVFQHKAKCSNRDNDVSQQTAKGHHETEFAPAHGLTLAHLMYQLARMNQQYAGLVGTQHEALAQMMQARLNATWHRYEMPVMVLAYVFNFHLDTSLLNTESATNAFQWDTIASYFQAYFSNWFQQPQQQKRPSSGDVQGNNNNGSDNGSNVLSIDKVHEIFRAYKTNQFPFDADTTSDYVDVSSFYSFVSDSHPEICALCCRMYAIALLSADVPRIVRGIGFVPTATTTLTTKRPESVELLLHVGFAPSVELFEHHRPRLEDGESAVRLRTSESDDALTALNAIMGGCHPDEVFWNDDVWDEFATEWRSFLDHELQMDEFDAITQQLLHHHHSTTGSPTDEAELSLQLLPLLQGGKIPLDDVFQGTLAPLSTMGTAAATATTRVSSNEPPRSNENENEDTEDDDTTVLTMEM</sequence>
<evidence type="ECO:0008006" key="4">
    <source>
        <dbReference type="Google" id="ProtNLM"/>
    </source>
</evidence>
<reference evidence="2" key="3">
    <citation type="submission" date="2015-02" db="UniProtKB">
        <authorList>
            <consortium name="EnsemblProtists"/>
        </authorList>
    </citation>
    <scope>IDENTIFICATION</scope>
    <source>
        <strain evidence="2">DAOM BR144</strain>
    </source>
</reference>
<dbReference type="InParanoid" id="K3WHZ2"/>
<feature type="region of interest" description="Disordered" evidence="1">
    <location>
        <begin position="27"/>
        <end position="73"/>
    </location>
</feature>
<feature type="compositionally biased region" description="Polar residues" evidence="1">
    <location>
        <begin position="249"/>
        <end position="259"/>
    </location>
</feature>